<keyword evidence="1" id="KW-0812">Transmembrane</keyword>
<keyword evidence="3" id="KW-1185">Reference proteome</keyword>
<dbReference type="InterPro" id="IPR038770">
    <property type="entry name" value="Na+/solute_symporter_sf"/>
</dbReference>
<keyword evidence="1" id="KW-0472">Membrane</keyword>
<feature type="transmembrane region" description="Helical" evidence="1">
    <location>
        <begin position="217"/>
        <end position="235"/>
    </location>
</feature>
<dbReference type="EMBL" id="LTAZ01000012">
    <property type="protein sequence ID" value="KYH24714.1"/>
    <property type="molecule type" value="Genomic_DNA"/>
</dbReference>
<feature type="transmembrane region" description="Helical" evidence="1">
    <location>
        <begin position="122"/>
        <end position="142"/>
    </location>
</feature>
<feature type="transmembrane region" description="Helical" evidence="1">
    <location>
        <begin position="154"/>
        <end position="179"/>
    </location>
</feature>
<proteinExistence type="predicted"/>
<dbReference type="RefSeq" id="WP_084383769.1">
    <property type="nucleotide sequence ID" value="NZ_LTAZ01000012.1"/>
</dbReference>
<dbReference type="InterPro" id="IPR016833">
    <property type="entry name" value="Put_Na-Bile_cotransptr"/>
</dbReference>
<evidence type="ECO:0000313" key="3">
    <source>
        <dbReference type="Proteomes" id="UP000075321"/>
    </source>
</evidence>
<protein>
    <recommendedName>
        <fullName evidence="4">Sodium bile acid symporter family protein</fullName>
    </recommendedName>
</protein>
<feature type="transmembrane region" description="Helical" evidence="1">
    <location>
        <begin position="58"/>
        <end position="81"/>
    </location>
</feature>
<accession>A0A151AAT7</accession>
<feature type="transmembrane region" description="Helical" evidence="1">
    <location>
        <begin position="34"/>
        <end position="51"/>
    </location>
</feature>
<feature type="transmembrane region" description="Helical" evidence="1">
    <location>
        <begin position="93"/>
        <end position="115"/>
    </location>
</feature>
<dbReference type="AlphaFoldDB" id="A0A151AAT7"/>
<sequence length="297" mass="31307">MKRPAIDRYQNVLFILGAVCVGIVAPSFESYTAPLITPLVIFLVFTSLQGLRPGEIDLSSYAILVALSLCISYVLLPMGGIHLVEFMLADSSIVGFAIALSVPTTAGSAIVWTRLARGDVQLATTISLVSLTVAPVATPIVLTQLLGSQIAVPIGTLLFDLLIIVGGGALFALCVPATLFSTRTLDRGSTLAILLLIYTSVASVDVTDIAGWHLLKIGSVSILLVGLGLCLSLLFERSFNISRHQTFPLFFASSLKNIGIALLIALAFDDSLVVLSIIVYYIIQQLSGAAVADATVS</sequence>
<reference evidence="2 3" key="1">
    <citation type="submission" date="2016-02" db="EMBL/GenBank/DDBJ databases">
        <title>Genome sequence of Halalkalicoccus paucihalophilus DSM 24557.</title>
        <authorList>
            <person name="Poehlein A."/>
            <person name="Daniel R."/>
        </authorList>
    </citation>
    <scope>NUCLEOTIDE SEQUENCE [LARGE SCALE GENOMIC DNA]</scope>
    <source>
        <strain evidence="2 3">DSM 24557</strain>
    </source>
</reference>
<dbReference type="Proteomes" id="UP000075321">
    <property type="component" value="Unassembled WGS sequence"/>
</dbReference>
<evidence type="ECO:0000256" key="1">
    <source>
        <dbReference type="SAM" id="Phobius"/>
    </source>
</evidence>
<keyword evidence="1" id="KW-1133">Transmembrane helix</keyword>
<organism evidence="2 3">
    <name type="scientific">Halalkalicoccus paucihalophilus</name>
    <dbReference type="NCBI Taxonomy" id="1008153"/>
    <lineage>
        <taxon>Archaea</taxon>
        <taxon>Methanobacteriati</taxon>
        <taxon>Methanobacteriota</taxon>
        <taxon>Stenosarchaea group</taxon>
        <taxon>Halobacteria</taxon>
        <taxon>Halobacteriales</taxon>
        <taxon>Halococcaceae</taxon>
        <taxon>Halalkalicoccus</taxon>
    </lineage>
</organism>
<dbReference type="Pfam" id="PF13593">
    <property type="entry name" value="SBF_like"/>
    <property type="match status" value="1"/>
</dbReference>
<gene>
    <name evidence="2" type="ORF">HAPAU_30900</name>
</gene>
<dbReference type="OrthoDB" id="330564at2157"/>
<dbReference type="Gene3D" id="1.20.1530.20">
    <property type="match status" value="1"/>
</dbReference>
<feature type="transmembrane region" description="Helical" evidence="1">
    <location>
        <begin position="12"/>
        <end position="28"/>
    </location>
</feature>
<name>A0A151AAT7_9EURY</name>
<comment type="caution">
    <text evidence="2">The sequence shown here is derived from an EMBL/GenBank/DDBJ whole genome shotgun (WGS) entry which is preliminary data.</text>
</comment>
<feature type="transmembrane region" description="Helical" evidence="1">
    <location>
        <begin position="191"/>
        <end position="211"/>
    </location>
</feature>
<evidence type="ECO:0008006" key="4">
    <source>
        <dbReference type="Google" id="ProtNLM"/>
    </source>
</evidence>
<dbReference type="PATRIC" id="fig|1008153.3.peg.3215"/>
<evidence type="ECO:0000313" key="2">
    <source>
        <dbReference type="EMBL" id="KYH24714.1"/>
    </source>
</evidence>